<name>A0A0H5QIV4_9EUKA</name>
<reference evidence="3" key="1">
    <citation type="submission" date="2015-04" db="EMBL/GenBank/DDBJ databases">
        <title>The genome sequence of the plant pathogenic Rhizarian Plasmodiophora brassicae reveals insights in its biotrophic life cycle and the origin of chitin synthesis.</title>
        <authorList>
            <person name="Schwelm A."/>
            <person name="Fogelqvist J."/>
            <person name="Knaust A."/>
            <person name="Julke S."/>
            <person name="Lilja T."/>
            <person name="Dhandapani V."/>
            <person name="Bonilla-Rosso G."/>
            <person name="Karlsson M."/>
            <person name="Shevchenko A."/>
            <person name="Choi S.R."/>
            <person name="Kim H.G."/>
            <person name="Park J.Y."/>
            <person name="Lim Y.P."/>
            <person name="Ludwig-Muller J."/>
            <person name="Dixelius C."/>
        </authorList>
    </citation>
    <scope>NUCLEOTIDE SEQUENCE</scope>
    <source>
        <tissue evidence="3">Potato root galls</tissue>
    </source>
</reference>
<keyword evidence="2" id="KW-0472">Membrane</keyword>
<feature type="compositionally biased region" description="Polar residues" evidence="1">
    <location>
        <begin position="203"/>
        <end position="215"/>
    </location>
</feature>
<accession>A0A0H5QIV4</accession>
<feature type="region of interest" description="Disordered" evidence="1">
    <location>
        <begin position="203"/>
        <end position="252"/>
    </location>
</feature>
<evidence type="ECO:0000256" key="1">
    <source>
        <dbReference type="SAM" id="MobiDB-lite"/>
    </source>
</evidence>
<sequence length="456" mass="49727">PIRKSGSHRSRKVISSTRTERLVKLSSDGVVNKIQLDRQAYVLILKDSTRKLEGIPKLLAQELGSKVGTFTAEEITAKLIYPDNKKIMLVTENCMIPVYFTADQCSEVSDAEYPTICVPNQPHALPEASTSDSAIMSGDTTKNLEISTQPDTEVVSTPTFISDPYLIEPKAVAEEGSTLAQEKQTPDGLELASDVATVALNNLVATNKQTTPSARSSRKRQRNKKMTEKVASSLSGRSIEPSSSSTTRTIDNKFLPGSRCVRKFFSAKVVPEVQNLRENQNGYRIAGDTAVPSSVECSAVVQAIERDELENQQPIFAASEPEYVAATASAQSNELSVEAIADAAPSQILELEPQQLNSSADATNRSTHEEYATKALFGTPWWVYALGAVGLAGFLAVFSTMIIFSRRYSRATMMKTTLKGSKLVFANRLQTVHGVDQHIHDSINMDSDVDVPETFA</sequence>
<feature type="compositionally biased region" description="Polar residues" evidence="1">
    <location>
        <begin position="230"/>
        <end position="249"/>
    </location>
</feature>
<feature type="non-terminal residue" evidence="3">
    <location>
        <position position="1"/>
    </location>
</feature>
<dbReference type="AlphaFoldDB" id="A0A0H5QIV4"/>
<evidence type="ECO:0000313" key="3">
    <source>
        <dbReference type="EMBL" id="CRZ02030.1"/>
    </source>
</evidence>
<dbReference type="EMBL" id="HACM01001588">
    <property type="protein sequence ID" value="CRZ02030.1"/>
    <property type="molecule type" value="Transcribed_RNA"/>
</dbReference>
<evidence type="ECO:0000256" key="2">
    <source>
        <dbReference type="SAM" id="Phobius"/>
    </source>
</evidence>
<feature type="transmembrane region" description="Helical" evidence="2">
    <location>
        <begin position="381"/>
        <end position="404"/>
    </location>
</feature>
<keyword evidence="2" id="KW-1133">Transmembrane helix</keyword>
<organism evidence="3">
    <name type="scientific">Spongospora subterranea</name>
    <dbReference type="NCBI Taxonomy" id="70186"/>
    <lineage>
        <taxon>Eukaryota</taxon>
        <taxon>Sar</taxon>
        <taxon>Rhizaria</taxon>
        <taxon>Endomyxa</taxon>
        <taxon>Phytomyxea</taxon>
        <taxon>Plasmodiophorida</taxon>
        <taxon>Plasmodiophoridae</taxon>
        <taxon>Spongospora</taxon>
    </lineage>
</organism>
<proteinExistence type="predicted"/>
<keyword evidence="2" id="KW-0812">Transmembrane</keyword>
<protein>
    <submittedName>
        <fullName evidence="3">Uncharacterized protein</fullName>
    </submittedName>
</protein>